<feature type="region of interest" description="Disordered" evidence="1">
    <location>
        <begin position="24"/>
        <end position="43"/>
    </location>
</feature>
<gene>
    <name evidence="3" type="ORF">FB380_000513</name>
    <name evidence="2" type="ORF">GCM10011589_46170</name>
</gene>
<dbReference type="EMBL" id="BMMI01000014">
    <property type="protein sequence ID" value="GGL84398.1"/>
    <property type="molecule type" value="Genomic_DNA"/>
</dbReference>
<reference evidence="2" key="4">
    <citation type="submission" date="2024-05" db="EMBL/GenBank/DDBJ databases">
        <authorList>
            <person name="Sun Q."/>
            <person name="Zhou Y."/>
        </authorList>
    </citation>
    <scope>NUCLEOTIDE SEQUENCE</scope>
    <source>
        <strain evidence="2">CGMCC 4.5581</strain>
    </source>
</reference>
<evidence type="ECO:0000256" key="1">
    <source>
        <dbReference type="SAM" id="MobiDB-lite"/>
    </source>
</evidence>
<organism evidence="3 4">
    <name type="scientific">Modestobacter marinus</name>
    <dbReference type="NCBI Taxonomy" id="477641"/>
    <lineage>
        <taxon>Bacteria</taxon>
        <taxon>Bacillati</taxon>
        <taxon>Actinomycetota</taxon>
        <taxon>Actinomycetes</taxon>
        <taxon>Geodermatophilales</taxon>
        <taxon>Geodermatophilaceae</taxon>
        <taxon>Modestobacter</taxon>
    </lineage>
</organism>
<evidence type="ECO:0000313" key="3">
    <source>
        <dbReference type="EMBL" id="NIH66067.1"/>
    </source>
</evidence>
<dbReference type="AlphaFoldDB" id="A0A846LEK5"/>
<evidence type="ECO:0000313" key="2">
    <source>
        <dbReference type="EMBL" id="GGL84398.1"/>
    </source>
</evidence>
<dbReference type="Proteomes" id="UP000552836">
    <property type="component" value="Unassembled WGS sequence"/>
</dbReference>
<name>A0A846LEK5_9ACTN</name>
<protein>
    <submittedName>
        <fullName evidence="3">Uncharacterized protein</fullName>
    </submittedName>
</protein>
<dbReference type="EMBL" id="JAAMPA010000001">
    <property type="protein sequence ID" value="NIH66067.1"/>
    <property type="molecule type" value="Genomic_DNA"/>
</dbReference>
<dbReference type="RefSeq" id="WP_268237786.1">
    <property type="nucleotide sequence ID" value="NZ_BAABJU010000027.1"/>
</dbReference>
<dbReference type="Proteomes" id="UP000648663">
    <property type="component" value="Unassembled WGS sequence"/>
</dbReference>
<reference evidence="5" key="2">
    <citation type="journal article" date="2019" name="Int. J. Syst. Evol. Microbiol.">
        <title>The Global Catalogue of Microorganisms (GCM) 10K type strain sequencing project: providing services to taxonomists for standard genome sequencing and annotation.</title>
        <authorList>
            <consortium name="The Broad Institute Genomics Platform"/>
            <consortium name="The Broad Institute Genome Sequencing Center for Infectious Disease"/>
            <person name="Wu L."/>
            <person name="Ma J."/>
        </authorList>
    </citation>
    <scope>NUCLEOTIDE SEQUENCE [LARGE SCALE GENOMIC DNA]</scope>
    <source>
        <strain evidence="5">CGMCC 4.5581</strain>
    </source>
</reference>
<sequence>MAMHYPNPALEAELAYRQELVRAASRRDGSRRGSWFGTRRRPH</sequence>
<evidence type="ECO:0000313" key="5">
    <source>
        <dbReference type="Proteomes" id="UP000648663"/>
    </source>
</evidence>
<reference evidence="2" key="1">
    <citation type="journal article" date="2014" name="Int. J. Syst. Evol. Microbiol.">
        <title>Complete genome of a new Firmicutes species belonging to the dominant human colonic microbiota ('Ruminococcus bicirculans') reveals two chromosomes and a selective capacity to utilize plant glucans.</title>
        <authorList>
            <consortium name="NISC Comparative Sequencing Program"/>
            <person name="Wegmann U."/>
            <person name="Louis P."/>
            <person name="Goesmann A."/>
            <person name="Henrissat B."/>
            <person name="Duncan S.H."/>
            <person name="Flint H.J."/>
        </authorList>
    </citation>
    <scope>NUCLEOTIDE SEQUENCE</scope>
    <source>
        <strain evidence="2">CGMCC 4.5581</strain>
    </source>
</reference>
<comment type="caution">
    <text evidence="3">The sequence shown here is derived from an EMBL/GenBank/DDBJ whole genome shotgun (WGS) entry which is preliminary data.</text>
</comment>
<proteinExistence type="predicted"/>
<reference evidence="3 4" key="3">
    <citation type="submission" date="2020-02" db="EMBL/GenBank/DDBJ databases">
        <title>Sequencing the genomes of 1000 actinobacteria strains.</title>
        <authorList>
            <person name="Klenk H.-P."/>
        </authorList>
    </citation>
    <scope>NUCLEOTIDE SEQUENCE [LARGE SCALE GENOMIC DNA]</scope>
    <source>
        <strain evidence="3 4">DSM 45201</strain>
    </source>
</reference>
<evidence type="ECO:0000313" key="4">
    <source>
        <dbReference type="Proteomes" id="UP000552836"/>
    </source>
</evidence>
<accession>A0A846LEK5</accession>
<keyword evidence="5" id="KW-1185">Reference proteome</keyword>